<protein>
    <submittedName>
        <fullName evidence="2">CCDC71LY</fullName>
    </submittedName>
</protein>
<feature type="compositionally biased region" description="Low complexity" evidence="1">
    <location>
        <begin position="112"/>
        <end position="127"/>
    </location>
</feature>
<feature type="compositionally biased region" description="Pro residues" evidence="1">
    <location>
        <begin position="19"/>
        <end position="32"/>
    </location>
</feature>
<feature type="compositionally biased region" description="Low complexity" evidence="1">
    <location>
        <begin position="54"/>
        <end position="75"/>
    </location>
</feature>
<reference evidence="2" key="1">
    <citation type="journal article" date="2018" name="Genome Res.">
        <title>Evolutionary conservation of Y Chromosome ampliconic gene families despite extensive structural variation.</title>
        <authorList>
            <person name="Brashear W.A."/>
            <person name="Raudsepp T."/>
            <person name="Murphy W."/>
        </authorList>
    </citation>
    <scope>NUCLEOTIDE SEQUENCE</scope>
</reference>
<dbReference type="EMBL" id="MH270431">
    <property type="protein sequence ID" value="AZD12950.1"/>
    <property type="molecule type" value="Genomic_DNA"/>
</dbReference>
<sequence length="160" mass="16995">MQEGPRWRRLRRRWCTRGPGPPAPAPRGPRPDAPASCQEEAPRSPDGRGRPEEGAAPAAAVPRGQQPPQARGPRALLRGPHPGGEWEGGHPDADHLAHHPRSRRRVGREQPGRSAAPSAPSPGSEPGTRGETLPLPSAWACDAGHRRATSQPPDGLCLEG</sequence>
<name>A0A3G7HQ75_FELCA</name>
<feature type="compositionally biased region" description="Basic and acidic residues" evidence="1">
    <location>
        <begin position="87"/>
        <end position="97"/>
    </location>
</feature>
<organism evidence="2">
    <name type="scientific">Felis catus</name>
    <name type="common">Cat</name>
    <name type="synonym">Felis silvestris catus</name>
    <dbReference type="NCBI Taxonomy" id="9685"/>
    <lineage>
        <taxon>Eukaryota</taxon>
        <taxon>Metazoa</taxon>
        <taxon>Chordata</taxon>
        <taxon>Craniata</taxon>
        <taxon>Vertebrata</taxon>
        <taxon>Euteleostomi</taxon>
        <taxon>Mammalia</taxon>
        <taxon>Eutheria</taxon>
        <taxon>Laurasiatheria</taxon>
        <taxon>Carnivora</taxon>
        <taxon>Feliformia</taxon>
        <taxon>Felidae</taxon>
        <taxon>Felinae</taxon>
        <taxon>Felis</taxon>
    </lineage>
</organism>
<gene>
    <name evidence="2" type="primary">CCDC71LY</name>
</gene>
<evidence type="ECO:0000256" key="1">
    <source>
        <dbReference type="SAM" id="MobiDB-lite"/>
    </source>
</evidence>
<accession>A0A3G7HQ75</accession>
<feature type="compositionally biased region" description="Basic and acidic residues" evidence="1">
    <location>
        <begin position="40"/>
        <end position="53"/>
    </location>
</feature>
<proteinExistence type="predicted"/>
<feature type="region of interest" description="Disordered" evidence="1">
    <location>
        <begin position="1"/>
        <end position="160"/>
    </location>
</feature>
<dbReference type="AlphaFoldDB" id="A0A3G7HQ75"/>
<evidence type="ECO:0000313" key="2">
    <source>
        <dbReference type="EMBL" id="AZD12950.1"/>
    </source>
</evidence>